<evidence type="ECO:0000313" key="16">
    <source>
        <dbReference type="EMBL" id="TDZ15901.1"/>
    </source>
</evidence>
<evidence type="ECO:0000256" key="1">
    <source>
        <dbReference type="ARBA" id="ARBA00004651"/>
    </source>
</evidence>
<evidence type="ECO:0000256" key="12">
    <source>
        <dbReference type="SAM" id="MobiDB-lite"/>
    </source>
</evidence>
<evidence type="ECO:0000256" key="7">
    <source>
        <dbReference type="ARBA" id="ARBA00022840"/>
    </source>
</evidence>
<feature type="transmembrane region" description="Helical" evidence="13">
    <location>
        <begin position="651"/>
        <end position="677"/>
    </location>
</feature>
<proteinExistence type="inferred from homology"/>
<dbReference type="STRING" id="1213857.A0A484FE63"/>
<gene>
    <name evidence="16" type="primary">ecdL-0</name>
    <name evidence="16" type="ORF">Cob_v011200</name>
</gene>
<dbReference type="InterPro" id="IPR050173">
    <property type="entry name" value="ABC_transporter_C-like"/>
</dbReference>
<evidence type="ECO:0000256" key="3">
    <source>
        <dbReference type="ARBA" id="ARBA00022448"/>
    </source>
</evidence>
<keyword evidence="3" id="KW-0813">Transport</keyword>
<feature type="transmembrane region" description="Helical" evidence="13">
    <location>
        <begin position="1076"/>
        <end position="1096"/>
    </location>
</feature>
<evidence type="ECO:0000256" key="9">
    <source>
        <dbReference type="ARBA" id="ARBA00023136"/>
    </source>
</evidence>
<dbReference type="FunFam" id="3.40.50.300:FF:002145">
    <property type="entry name" value="ABC transporter (MsbA subfamily)"/>
    <property type="match status" value="1"/>
</dbReference>
<keyword evidence="6" id="KW-0547">Nucleotide-binding</keyword>
<keyword evidence="10" id="KW-0325">Glycoprotein</keyword>
<evidence type="ECO:0000256" key="2">
    <source>
        <dbReference type="ARBA" id="ARBA00009726"/>
    </source>
</evidence>
<evidence type="ECO:0000256" key="8">
    <source>
        <dbReference type="ARBA" id="ARBA00022989"/>
    </source>
</evidence>
<dbReference type="InterPro" id="IPR036640">
    <property type="entry name" value="ABC1_TM_sf"/>
</dbReference>
<feature type="transmembrane region" description="Helical" evidence="13">
    <location>
        <begin position="319"/>
        <end position="336"/>
    </location>
</feature>
<reference evidence="17" key="2">
    <citation type="journal article" date="2019" name="Mol. Plant Microbe Interact.">
        <title>Genome sequence resources for four phytopathogenic fungi from the Colletotrichum orbiculare species complex.</title>
        <authorList>
            <person name="Gan P."/>
            <person name="Tsushima A."/>
            <person name="Narusaka M."/>
            <person name="Narusaka Y."/>
            <person name="Takano Y."/>
            <person name="Kubo Y."/>
            <person name="Shirasu K."/>
        </authorList>
    </citation>
    <scope>GENOME REANNOTATION</scope>
    <source>
        <strain evidence="17">104-T / ATCC 96160 / CBS 514.97 / LARS 414 / MAFF 240422</strain>
    </source>
</reference>
<dbReference type="EMBL" id="AMCV02000038">
    <property type="protein sequence ID" value="TDZ15901.1"/>
    <property type="molecule type" value="Genomic_DNA"/>
</dbReference>
<organism evidence="16 17">
    <name type="scientific">Colletotrichum orbiculare (strain 104-T / ATCC 96160 / CBS 514.97 / LARS 414 / MAFF 240422)</name>
    <name type="common">Cucumber anthracnose fungus</name>
    <name type="synonym">Colletotrichum lagenarium</name>
    <dbReference type="NCBI Taxonomy" id="1213857"/>
    <lineage>
        <taxon>Eukaryota</taxon>
        <taxon>Fungi</taxon>
        <taxon>Dikarya</taxon>
        <taxon>Ascomycota</taxon>
        <taxon>Pezizomycotina</taxon>
        <taxon>Sordariomycetes</taxon>
        <taxon>Hypocreomycetidae</taxon>
        <taxon>Glomerellales</taxon>
        <taxon>Glomerellaceae</taxon>
        <taxon>Colletotrichum</taxon>
        <taxon>Colletotrichum orbiculare species complex</taxon>
    </lineage>
</organism>
<dbReference type="Gene3D" id="1.20.1560.10">
    <property type="entry name" value="ABC transporter type 1, transmembrane domain"/>
    <property type="match status" value="2"/>
</dbReference>
<feature type="compositionally biased region" description="Polar residues" evidence="12">
    <location>
        <begin position="752"/>
        <end position="761"/>
    </location>
</feature>
<dbReference type="PANTHER" id="PTHR24223">
    <property type="entry name" value="ATP-BINDING CASSETTE SUB-FAMILY C"/>
    <property type="match status" value="1"/>
</dbReference>
<feature type="region of interest" description="Disordered" evidence="12">
    <location>
        <begin position="733"/>
        <end position="778"/>
    </location>
</feature>
<feature type="domain" description="ABC transporter" evidence="14">
    <location>
        <begin position="1394"/>
        <end position="1625"/>
    </location>
</feature>
<dbReference type="SMART" id="SM00382">
    <property type="entry name" value="AAA"/>
    <property type="match status" value="2"/>
</dbReference>
<evidence type="ECO:0000256" key="10">
    <source>
        <dbReference type="ARBA" id="ARBA00023180"/>
    </source>
</evidence>
<feature type="transmembrane region" description="Helical" evidence="13">
    <location>
        <begin position="474"/>
        <end position="493"/>
    </location>
</feature>
<dbReference type="GO" id="GO:0043386">
    <property type="term" value="P:mycotoxin biosynthetic process"/>
    <property type="evidence" value="ECO:0007669"/>
    <property type="project" value="InterPro"/>
</dbReference>
<evidence type="ECO:0000256" key="6">
    <source>
        <dbReference type="ARBA" id="ARBA00022741"/>
    </source>
</evidence>
<dbReference type="GO" id="GO:0140359">
    <property type="term" value="F:ABC-type transporter activity"/>
    <property type="evidence" value="ECO:0007669"/>
    <property type="project" value="InterPro"/>
</dbReference>
<comment type="subcellular location">
    <subcellularLocation>
        <location evidence="1">Cell membrane</location>
        <topology evidence="1">Multi-pass membrane protein</topology>
    </subcellularLocation>
</comment>
<dbReference type="GO" id="GO:0016887">
    <property type="term" value="F:ATP hydrolysis activity"/>
    <property type="evidence" value="ECO:0007669"/>
    <property type="project" value="InterPro"/>
</dbReference>
<feature type="domain" description="ABC transmembrane type-1" evidence="15">
    <location>
        <begin position="1092"/>
        <end position="1357"/>
    </location>
</feature>
<dbReference type="Pfam" id="PF11807">
    <property type="entry name" value="UstYa"/>
    <property type="match status" value="1"/>
</dbReference>
<feature type="transmembrane region" description="Helical" evidence="13">
    <location>
        <begin position="568"/>
        <end position="589"/>
    </location>
</feature>
<keyword evidence="7" id="KW-0067">ATP-binding</keyword>
<protein>
    <submittedName>
        <fullName evidence="16">ABC transporter ecdL</fullName>
    </submittedName>
</protein>
<dbReference type="InterPro" id="IPR027417">
    <property type="entry name" value="P-loop_NTPase"/>
</dbReference>
<feature type="region of interest" description="Disordered" evidence="12">
    <location>
        <begin position="1021"/>
        <end position="1053"/>
    </location>
</feature>
<dbReference type="InterPro" id="IPR003439">
    <property type="entry name" value="ABC_transporter-like_ATP-bd"/>
</dbReference>
<evidence type="ECO:0000256" key="5">
    <source>
        <dbReference type="ARBA" id="ARBA00022692"/>
    </source>
</evidence>
<feature type="transmembrane region" description="Helical" evidence="13">
    <location>
        <begin position="689"/>
        <end position="709"/>
    </location>
</feature>
<dbReference type="GO" id="GO:0005886">
    <property type="term" value="C:plasma membrane"/>
    <property type="evidence" value="ECO:0007669"/>
    <property type="project" value="UniProtKB-SubCell"/>
</dbReference>
<dbReference type="Proteomes" id="UP000014480">
    <property type="component" value="Unassembled WGS sequence"/>
</dbReference>
<evidence type="ECO:0000256" key="11">
    <source>
        <dbReference type="ARBA" id="ARBA00035112"/>
    </source>
</evidence>
<dbReference type="GO" id="GO:0005524">
    <property type="term" value="F:ATP binding"/>
    <property type="evidence" value="ECO:0007669"/>
    <property type="project" value="UniProtKB-KW"/>
</dbReference>
<dbReference type="InterPro" id="IPR044726">
    <property type="entry name" value="ABCC_6TM_D2"/>
</dbReference>
<keyword evidence="5 13" id="KW-0812">Transmembrane</keyword>
<dbReference type="InterPro" id="IPR017871">
    <property type="entry name" value="ABC_transporter-like_CS"/>
</dbReference>
<dbReference type="PROSITE" id="PS00211">
    <property type="entry name" value="ABC_TRANSPORTER_1"/>
    <property type="match status" value="1"/>
</dbReference>
<evidence type="ECO:0000256" key="4">
    <source>
        <dbReference type="ARBA" id="ARBA00022475"/>
    </source>
</evidence>
<evidence type="ECO:0000256" key="13">
    <source>
        <dbReference type="SAM" id="Phobius"/>
    </source>
</evidence>
<sequence length="1626" mass="178501">MNSTRIMDSKDETEQMPLVAGDDCGGQARSKRFGIRRHGQLRQMLFWLLAVELANLLLFLGVPRLVDVVQTMRKRAGLHPLDDYFNLDHFNETRVYVNDETYDPGAISQQDAWDEIYLQYGIVSISDEWAVAHGFRPSAPTPGVTGQMVYQVDVFHNLHCLTRLRERFLTNDTSSSDVHSLHCFNRLRQSLMCNADIMLGVTEDYEDYGVLERHSCKDFDAVTRSRLLASKFLATTTLLAFQLAFLALRCQTAPFQTPASIAADVLTPVATLVVLLLSVLSHQRSPRPSTLLSLYLSASIILGIARVRTLWLVSPGGPLPAIAIVVLALTLAVLVLESIEAKSRLAASDILPGGKHATPEQSSGFWSRTCFAWLATTFYLGYSKVISLGDLPGLDSDMESRVLHGSLAVAWDKYDHQSRHSLIKACFRGYLLPFLAPAIPRLCLTVFTFAQPFLINTTVTFVSNENPDANYGRGLIGAWVLVYLGIAVSNSVYQYHNLRFTTRLRGGLIALVYQQAVHTRDVDTGDITAVALMGTDVERIFGAMSVFHMTWGSLLDIAVASWLLGLQLSIACLAPIALVLVFIAAMSKISVASRTAQMRWIEKIQERLRVTTAMLGEMKAVKMLGLTDVVSTTIQKLRTEEIDTSKSFRKLLVATLLLSLTPINLAPIVTFAVYVVISVFWKNETLLPAQAFASIALIGLLTTPVVMFIQLLPMIVQSFACFDRIQDFCNYGPRPATPDRQSSRNSSSPSPTDINLVSLTTEGGRGSKPADSSQQPHAVSFKGDSFGWKKDQPVLHDLTVDIPRNAVTVVIGPVGSGKSSFLGAILGELVPMSPTNAHSIVGYSPERGRVAYCSQSPWLENGTVRQNILGVSLYDPKWYDAVVSACGLEADLRALQKGDYTLVGSKGVNLSGGQKQRIALARAVYSRQKIIVLDDVFSGMDAHTATQVSTRLLGSDGLLRRQHAAVIIATHSHGLMAVADFIVCLGEGRIQEFGKPAVLVRGQGYTSRLGLKLSSDGMLEKGQEADDSATPTEQTATPADGNENHQEQKTHTDIRRKNGEKAVYEYYLKNAGWNAVTLYSVSVVMWIFFSEFSTVWVKWWSEANSVEANTSVGYYLGIYAAFGVLGTLGASLAAWFAFLDIITNTALKLHSDLLKTTMAASFRFLTTTDNGEILNRFSEDMQLLDMDLPSNLVNYTSTAISILAKLVILAVFSQYLGIALPFIATVVYFLQRFYLQTSRQIRLLGIEAKAPLYTHFSESVAGGATIRAFGWQARYQERNYHHIDLSQKPNYVQSCIQAWLTFVLNLVVAVLAVVLVGVVVTWHDKFSAGSVGVSLVMVIGFSEVLARLIQSWTKLESSVGAVARVRRFVAETETEQTAGKGGRLSEDWPRGGAVNFSDVVASYGPDAAPVLKGVSLSIKAGDHVAICGRSGSGKTSLVLSLLQMTNVSKGKIEIDGIDVSTLLPSELRSRINVVSQDPFLMPGTIRFNLDPLATVPNDHSDARITQALDRVGLSRHVQEQGGVSAEMDDRAWSAGQKQLLCMARAMLRQCKLLILDEAMSSVDSETEAVMQHVVDNEFRDCTVLAVMHRLKHVSRYDVMALLGDGRVLEDGLELTRHSMCSRIHAR</sequence>
<dbReference type="CDD" id="cd03250">
    <property type="entry name" value="ABCC_MRP_domain1"/>
    <property type="match status" value="1"/>
</dbReference>
<feature type="compositionally biased region" description="Basic and acidic residues" evidence="12">
    <location>
        <begin position="1042"/>
        <end position="1053"/>
    </location>
</feature>
<comment type="similarity">
    <text evidence="11">Belongs to the ustYa family.</text>
</comment>
<feature type="transmembrane region" description="Helical" evidence="13">
    <location>
        <begin position="44"/>
        <end position="66"/>
    </location>
</feature>
<feature type="transmembrane region" description="Helical" evidence="13">
    <location>
        <begin position="429"/>
        <end position="454"/>
    </location>
</feature>
<dbReference type="Pfam" id="PF00664">
    <property type="entry name" value="ABC_membrane"/>
    <property type="match status" value="2"/>
</dbReference>
<dbReference type="InterPro" id="IPR021765">
    <property type="entry name" value="UstYa-like"/>
</dbReference>
<feature type="transmembrane region" description="Helical" evidence="13">
    <location>
        <begin position="1116"/>
        <end position="1139"/>
    </location>
</feature>
<dbReference type="PROSITE" id="PS50929">
    <property type="entry name" value="ABC_TM1F"/>
    <property type="match status" value="2"/>
</dbReference>
<comment type="similarity">
    <text evidence="2">Belongs to the ABC transporter superfamily. ABCC family. Conjugate transporter (TC 3.A.1.208) subfamily.</text>
</comment>
<dbReference type="FunFam" id="1.20.1560.10:FF:000055">
    <property type="entry name" value="ABC multidrug transporter (Eurofung)"/>
    <property type="match status" value="1"/>
</dbReference>
<feature type="transmembrane region" description="Helical" evidence="13">
    <location>
        <begin position="1298"/>
        <end position="1320"/>
    </location>
</feature>
<dbReference type="InterPro" id="IPR003593">
    <property type="entry name" value="AAA+_ATPase"/>
</dbReference>
<keyword evidence="8 13" id="KW-1133">Transmembrane helix</keyword>
<evidence type="ECO:0000259" key="14">
    <source>
        <dbReference type="PROSITE" id="PS50893"/>
    </source>
</evidence>
<dbReference type="InterPro" id="IPR044746">
    <property type="entry name" value="ABCC_6TM_D1"/>
</dbReference>
<evidence type="ECO:0000259" key="15">
    <source>
        <dbReference type="PROSITE" id="PS50929"/>
    </source>
</evidence>
<dbReference type="FunFam" id="1.20.1560.10:FF:000066">
    <property type="entry name" value="ABC multidrug transporter (Eurofung)"/>
    <property type="match status" value="1"/>
</dbReference>
<feature type="transmembrane region" description="Helical" evidence="13">
    <location>
        <begin position="540"/>
        <end position="562"/>
    </location>
</feature>
<accession>A0A484FE63</accession>
<comment type="caution">
    <text evidence="16">The sequence shown here is derived from an EMBL/GenBank/DDBJ whole genome shotgun (WGS) entry which is preliminary data.</text>
</comment>
<dbReference type="CDD" id="cd03244">
    <property type="entry name" value="ABCC_MRP_domain2"/>
    <property type="match status" value="1"/>
</dbReference>
<feature type="transmembrane region" description="Helical" evidence="13">
    <location>
        <begin position="260"/>
        <end position="280"/>
    </location>
</feature>
<keyword evidence="9 13" id="KW-0472">Membrane</keyword>
<feature type="domain" description="ABC transmembrane type-1" evidence="15">
    <location>
        <begin position="442"/>
        <end position="717"/>
    </location>
</feature>
<dbReference type="SUPFAM" id="SSF90123">
    <property type="entry name" value="ABC transporter transmembrane region"/>
    <property type="match status" value="2"/>
</dbReference>
<feature type="transmembrane region" description="Helical" evidence="13">
    <location>
        <begin position="292"/>
        <end position="313"/>
    </location>
</feature>
<dbReference type="Gene3D" id="3.40.50.300">
    <property type="entry name" value="P-loop containing nucleotide triphosphate hydrolases"/>
    <property type="match status" value="2"/>
</dbReference>
<feature type="domain" description="ABC transporter" evidence="14">
    <location>
        <begin position="779"/>
        <end position="1012"/>
    </location>
</feature>
<dbReference type="InterPro" id="IPR011527">
    <property type="entry name" value="ABC1_TM_dom"/>
</dbReference>
<dbReference type="Pfam" id="PF00005">
    <property type="entry name" value="ABC_tran"/>
    <property type="match status" value="2"/>
</dbReference>
<dbReference type="CDD" id="cd18580">
    <property type="entry name" value="ABC_6TM_ABCC_D2"/>
    <property type="match status" value="1"/>
</dbReference>
<keyword evidence="17" id="KW-1185">Reference proteome</keyword>
<dbReference type="PANTHER" id="PTHR24223:SF404">
    <property type="entry name" value="ABC MULTIDRUG TRANSPORTER (EUROFUNG)-RELATED"/>
    <property type="match status" value="1"/>
</dbReference>
<name>A0A484FE63_COLOR</name>
<reference evidence="17" key="1">
    <citation type="journal article" date="2013" name="New Phytol.">
        <title>Comparative genomic and transcriptomic analyses reveal the hemibiotrophic stage shift of Colletotrichum fungi.</title>
        <authorList>
            <person name="Gan P."/>
            <person name="Ikeda K."/>
            <person name="Irieda H."/>
            <person name="Narusaka M."/>
            <person name="O'Connell R.J."/>
            <person name="Narusaka Y."/>
            <person name="Takano Y."/>
            <person name="Kubo Y."/>
            <person name="Shirasu K."/>
        </authorList>
    </citation>
    <scope>NUCLEOTIDE SEQUENCE [LARGE SCALE GENOMIC DNA]</scope>
    <source>
        <strain evidence="17">104-T / ATCC 96160 / CBS 514.97 / LARS 414 / MAFF 240422</strain>
    </source>
</reference>
<feature type="transmembrane region" description="Helical" evidence="13">
    <location>
        <begin position="1326"/>
        <end position="1346"/>
    </location>
</feature>
<evidence type="ECO:0000313" key="17">
    <source>
        <dbReference type="Proteomes" id="UP000014480"/>
    </source>
</evidence>
<dbReference type="SUPFAM" id="SSF52540">
    <property type="entry name" value="P-loop containing nucleoside triphosphate hydrolases"/>
    <property type="match status" value="2"/>
</dbReference>
<dbReference type="CDD" id="cd18579">
    <property type="entry name" value="ABC_6TM_ABCC_D1"/>
    <property type="match status" value="1"/>
</dbReference>
<dbReference type="OrthoDB" id="6500128at2759"/>
<feature type="transmembrane region" description="Helical" evidence="13">
    <location>
        <begin position="227"/>
        <end position="248"/>
    </location>
</feature>
<dbReference type="PROSITE" id="PS50893">
    <property type="entry name" value="ABC_TRANSPORTER_2"/>
    <property type="match status" value="2"/>
</dbReference>
<keyword evidence="4" id="KW-1003">Cell membrane</keyword>